<organism evidence="1">
    <name type="scientific">Rhizophora mucronata</name>
    <name type="common">Asiatic mangrove</name>
    <dbReference type="NCBI Taxonomy" id="61149"/>
    <lineage>
        <taxon>Eukaryota</taxon>
        <taxon>Viridiplantae</taxon>
        <taxon>Streptophyta</taxon>
        <taxon>Embryophyta</taxon>
        <taxon>Tracheophyta</taxon>
        <taxon>Spermatophyta</taxon>
        <taxon>Magnoliopsida</taxon>
        <taxon>eudicotyledons</taxon>
        <taxon>Gunneridae</taxon>
        <taxon>Pentapetalae</taxon>
        <taxon>rosids</taxon>
        <taxon>fabids</taxon>
        <taxon>Malpighiales</taxon>
        <taxon>Rhizophoraceae</taxon>
        <taxon>Rhizophora</taxon>
    </lineage>
</organism>
<dbReference type="AlphaFoldDB" id="A0A2P2IJM6"/>
<dbReference type="EMBL" id="GGEC01000940">
    <property type="protein sequence ID" value="MBW81423.1"/>
    <property type="molecule type" value="Transcribed_RNA"/>
</dbReference>
<name>A0A2P2IJM6_RHIMU</name>
<proteinExistence type="predicted"/>
<sequence>MNLFLDIFLHRCFYKVKIPLLILLMHHSENFCLKHDIDICSLHGKFNDLRICQKWTLVSIWIIRTSCSSRCRVAAAND</sequence>
<reference evidence="1" key="1">
    <citation type="submission" date="2018-02" db="EMBL/GenBank/DDBJ databases">
        <title>Rhizophora mucronata_Transcriptome.</title>
        <authorList>
            <person name="Meera S.P."/>
            <person name="Sreeshan A."/>
            <person name="Augustine A."/>
        </authorList>
    </citation>
    <scope>NUCLEOTIDE SEQUENCE</scope>
    <source>
        <tissue evidence="1">Leaf</tissue>
    </source>
</reference>
<protein>
    <submittedName>
        <fullName evidence="1">Uncharacterized protein</fullName>
    </submittedName>
</protein>
<evidence type="ECO:0000313" key="1">
    <source>
        <dbReference type="EMBL" id="MBW81423.1"/>
    </source>
</evidence>
<accession>A0A2P2IJM6</accession>